<dbReference type="EMBL" id="JAXOTQ010000002">
    <property type="protein sequence ID" value="MDZ5488222.1"/>
    <property type="molecule type" value="Genomic_DNA"/>
</dbReference>
<evidence type="ECO:0000313" key="1">
    <source>
        <dbReference type="EMBL" id="MDZ5488222.1"/>
    </source>
</evidence>
<name>A0ABU5J6K7_9ACTN</name>
<protein>
    <submittedName>
        <fullName evidence="1">Uncharacterized protein</fullName>
    </submittedName>
</protein>
<gene>
    <name evidence="1" type="ORF">U2F25_01855</name>
</gene>
<proteinExistence type="predicted"/>
<dbReference type="RefSeq" id="WP_322438883.1">
    <property type="nucleotide sequence ID" value="NZ_JAXOTQ010000002.1"/>
</dbReference>
<comment type="caution">
    <text evidence="1">The sequence shown here is derived from an EMBL/GenBank/DDBJ whole genome shotgun (WGS) entry which is preliminary data.</text>
</comment>
<dbReference type="Proteomes" id="UP001290101">
    <property type="component" value="Unassembled WGS sequence"/>
</dbReference>
<keyword evidence="2" id="KW-1185">Reference proteome</keyword>
<evidence type="ECO:0000313" key="2">
    <source>
        <dbReference type="Proteomes" id="UP001290101"/>
    </source>
</evidence>
<accession>A0ABU5J6K7</accession>
<sequence length="117" mass="12826">MTYVNLDSVPVEVLSSNNEASAWVNYGTSRKVLYGLSGGFFTTKPSIAAWKDAPPPTRQQCADLISTQGTETIPVADDSRFCVKTAADRVAYLVIKRFDRASGTYLADVTVWETPEE</sequence>
<reference evidence="1 2" key="1">
    <citation type="submission" date="2023-12" db="EMBL/GenBank/DDBJ databases">
        <title>Micromonospora sp. nov., isolated from Atacama Desert.</title>
        <authorList>
            <person name="Carro L."/>
            <person name="Golinska P."/>
            <person name="Klenk H.-P."/>
            <person name="Goodfellow M."/>
        </authorList>
    </citation>
    <scope>NUCLEOTIDE SEQUENCE [LARGE SCALE GENOMIC DNA]</scope>
    <source>
        <strain evidence="1 2">4G53</strain>
    </source>
</reference>
<organism evidence="1 2">
    <name type="scientific">Micromonospora sicca</name>
    <dbReference type="NCBI Taxonomy" id="2202420"/>
    <lineage>
        <taxon>Bacteria</taxon>
        <taxon>Bacillati</taxon>
        <taxon>Actinomycetota</taxon>
        <taxon>Actinomycetes</taxon>
        <taxon>Micromonosporales</taxon>
        <taxon>Micromonosporaceae</taxon>
        <taxon>Micromonospora</taxon>
    </lineage>
</organism>